<dbReference type="RefSeq" id="WP_040374251.1">
    <property type="nucleotide sequence ID" value="NZ_CP068053.1"/>
</dbReference>
<evidence type="ECO:0000313" key="2">
    <source>
        <dbReference type="Proteomes" id="UP000595254"/>
    </source>
</evidence>
<name>A0A974NLJ6_PERPY</name>
<evidence type="ECO:0000313" key="1">
    <source>
        <dbReference type="EMBL" id="QQS99953.1"/>
    </source>
</evidence>
<dbReference type="KEGG" id="ppsr:I6J18_20605"/>
<reference evidence="1 2" key="1">
    <citation type="submission" date="2021-01" db="EMBL/GenBank/DDBJ databases">
        <title>FDA dAtabase for Regulatory Grade micrObial Sequences (FDA-ARGOS): Supporting development and validation of Infectious Disease Dx tests.</title>
        <authorList>
            <person name="Nelson B."/>
            <person name="Plummer A."/>
            <person name="Tallon L."/>
            <person name="Sadzewicz L."/>
            <person name="Zhao X."/>
            <person name="Boylan J."/>
            <person name="Ott S."/>
            <person name="Bowen H."/>
            <person name="Vavikolanu K."/>
            <person name="Mehta A."/>
            <person name="Aluvathingal J."/>
            <person name="Nadendla S."/>
            <person name="Myers T."/>
            <person name="Yan Y."/>
            <person name="Sichtig H."/>
        </authorList>
    </citation>
    <scope>NUCLEOTIDE SEQUENCE [LARGE SCALE GENOMIC DNA]</scope>
    <source>
        <strain evidence="1 2">FDAARGOS_1161</strain>
    </source>
</reference>
<sequence>MSTLSAYKTAEREGYRRNLRAGLWMDGSFDWYREEDNVSENQGEIRSFSQSYSKKEISFIKFTINNRSNAIITPKIVCHYENAQERQAVAFYSPHEQAILHVGQQSIALLGGVVRGRGISQYCIQGKGSLYQHGCFKSLKEGLLLYSPLARGEVTSVFSLETEIMPQECIEAIAWVIHSATKEEAKILHTELLSQADSLAI</sequence>
<organism evidence="1 2">
    <name type="scientific">Peribacillus psychrosaccharolyticus</name>
    <name type="common">Bacillus psychrosaccharolyticus</name>
    <dbReference type="NCBI Taxonomy" id="1407"/>
    <lineage>
        <taxon>Bacteria</taxon>
        <taxon>Bacillati</taxon>
        <taxon>Bacillota</taxon>
        <taxon>Bacilli</taxon>
        <taxon>Bacillales</taxon>
        <taxon>Bacillaceae</taxon>
        <taxon>Peribacillus</taxon>
    </lineage>
</organism>
<gene>
    <name evidence="1" type="ORF">I6J18_20605</name>
</gene>
<protein>
    <submittedName>
        <fullName evidence="1">Uncharacterized protein</fullName>
    </submittedName>
</protein>
<accession>A0A974NLJ6</accession>
<dbReference type="AlphaFoldDB" id="A0A974NLJ6"/>
<keyword evidence="2" id="KW-1185">Reference proteome</keyword>
<proteinExistence type="predicted"/>
<dbReference type="EMBL" id="CP068053">
    <property type="protein sequence ID" value="QQS99953.1"/>
    <property type="molecule type" value="Genomic_DNA"/>
</dbReference>
<dbReference type="Proteomes" id="UP000595254">
    <property type="component" value="Chromosome"/>
</dbReference>